<proteinExistence type="predicted"/>
<dbReference type="InterPro" id="IPR011008">
    <property type="entry name" value="Dimeric_a/b-barrel"/>
</dbReference>
<dbReference type="AlphaFoldDB" id="A0A168KJA5"/>
<gene>
    <name evidence="1" type="ORF">LEL_01320</name>
</gene>
<protein>
    <recommendedName>
        <fullName evidence="3">Dimeric alpha-beta barrel</fullName>
    </recommendedName>
</protein>
<reference evidence="1 2" key="1">
    <citation type="journal article" date="2016" name="Genome Biol. Evol.">
        <title>Divergent and convergent evolution of fungal pathogenicity.</title>
        <authorList>
            <person name="Shang Y."/>
            <person name="Xiao G."/>
            <person name="Zheng P."/>
            <person name="Cen K."/>
            <person name="Zhan S."/>
            <person name="Wang C."/>
        </authorList>
    </citation>
    <scope>NUCLEOTIDE SEQUENCE [LARGE SCALE GENOMIC DNA]</scope>
    <source>
        <strain evidence="1 2">RCEF 1005</strain>
    </source>
</reference>
<dbReference type="OrthoDB" id="3542212at2759"/>
<organism evidence="1 2">
    <name type="scientific">Akanthomyces lecanii RCEF 1005</name>
    <dbReference type="NCBI Taxonomy" id="1081108"/>
    <lineage>
        <taxon>Eukaryota</taxon>
        <taxon>Fungi</taxon>
        <taxon>Dikarya</taxon>
        <taxon>Ascomycota</taxon>
        <taxon>Pezizomycotina</taxon>
        <taxon>Sordariomycetes</taxon>
        <taxon>Hypocreomycetidae</taxon>
        <taxon>Hypocreales</taxon>
        <taxon>Cordycipitaceae</taxon>
        <taxon>Akanthomyces</taxon>
        <taxon>Cordyceps confragosa</taxon>
    </lineage>
</organism>
<dbReference type="PANTHER" id="PTHR42052">
    <property type="entry name" value="ABM DOMAIN-CONTAINING PROTEIN"/>
    <property type="match status" value="1"/>
</dbReference>
<name>A0A168KJA5_CORDF</name>
<accession>A0A168KJA5</accession>
<evidence type="ECO:0000313" key="1">
    <source>
        <dbReference type="EMBL" id="OAA81775.1"/>
    </source>
</evidence>
<dbReference type="Gene3D" id="3.30.70.100">
    <property type="match status" value="1"/>
</dbReference>
<dbReference type="SUPFAM" id="SSF54909">
    <property type="entry name" value="Dimeric alpha+beta barrel"/>
    <property type="match status" value="1"/>
</dbReference>
<dbReference type="PANTHER" id="PTHR42052:SF1">
    <property type="entry name" value="ABM DOMAIN-CONTAINING PROTEIN"/>
    <property type="match status" value="1"/>
</dbReference>
<dbReference type="Proteomes" id="UP000076881">
    <property type="component" value="Unassembled WGS sequence"/>
</dbReference>
<evidence type="ECO:0008006" key="3">
    <source>
        <dbReference type="Google" id="ProtNLM"/>
    </source>
</evidence>
<evidence type="ECO:0000313" key="2">
    <source>
        <dbReference type="Proteomes" id="UP000076881"/>
    </source>
</evidence>
<comment type="caution">
    <text evidence="1">The sequence shown here is derived from an EMBL/GenBank/DDBJ whole genome shotgun (WGS) entry which is preliminary data.</text>
</comment>
<dbReference type="EMBL" id="AZHF01000001">
    <property type="protein sequence ID" value="OAA81775.1"/>
    <property type="molecule type" value="Genomic_DNA"/>
</dbReference>
<keyword evidence="2" id="KW-1185">Reference proteome</keyword>
<sequence>MTISEIGLLRLKPTASLEDPDIQRRLKDIQSHLSSFTGHQFSYFRQLEDPSLLYLLGQWESLESHYKGMHGSEEWKKGVMEMSNYFDFQWMAHYDFQLDSLEPPADDDDDAGVLEVHRFLMKTGSRVEFDKHAKAVSAESTGEKGNAVGGWKADSKEGSEEYAVVLVVEDAQKRSALSERYDGLEQFADSANRHLIRKFI</sequence>